<evidence type="ECO:0000313" key="1">
    <source>
        <dbReference type="EMBL" id="GEB33493.1"/>
    </source>
</evidence>
<protein>
    <submittedName>
        <fullName evidence="1">Uncharacterized protein</fullName>
    </submittedName>
</protein>
<dbReference type="OrthoDB" id="2469787at2"/>
<reference evidence="1 2" key="1">
    <citation type="submission" date="2019-06" db="EMBL/GenBank/DDBJ databases">
        <title>Whole genome shotgun sequence of Brevibacillus parabrevis NBRC 12334.</title>
        <authorList>
            <person name="Hosoyama A."/>
            <person name="Uohara A."/>
            <person name="Ohji S."/>
            <person name="Ichikawa N."/>
        </authorList>
    </citation>
    <scope>NUCLEOTIDE SEQUENCE [LARGE SCALE GENOMIC DNA]</scope>
    <source>
        <strain evidence="1 2">NBRC 12334</strain>
    </source>
</reference>
<name>A0A4Y3PJ87_BREPA</name>
<comment type="caution">
    <text evidence="1">The sequence shown here is derived from an EMBL/GenBank/DDBJ whole genome shotgun (WGS) entry which is preliminary data.</text>
</comment>
<evidence type="ECO:0000313" key="2">
    <source>
        <dbReference type="Proteomes" id="UP000316882"/>
    </source>
</evidence>
<sequence length="77" mass="8315">MKKQKWMMMMGATAVVCSALFVPGAFAKEKDDAYVAPVVFVTGAPLVQKVDQVKNTIPTSSTFIIPPAKGDVKVEKK</sequence>
<gene>
    <name evidence="1" type="ORF">BPA01_30730</name>
</gene>
<proteinExistence type="predicted"/>
<dbReference type="Proteomes" id="UP000316882">
    <property type="component" value="Unassembled WGS sequence"/>
</dbReference>
<dbReference type="RefSeq" id="WP_063228702.1">
    <property type="nucleotide sequence ID" value="NZ_BJMH01000014.1"/>
</dbReference>
<dbReference type="EMBL" id="BJMH01000014">
    <property type="protein sequence ID" value="GEB33493.1"/>
    <property type="molecule type" value="Genomic_DNA"/>
</dbReference>
<dbReference type="STRING" id="54914.AV540_13745"/>
<organism evidence="1 2">
    <name type="scientific">Brevibacillus parabrevis</name>
    <dbReference type="NCBI Taxonomy" id="54914"/>
    <lineage>
        <taxon>Bacteria</taxon>
        <taxon>Bacillati</taxon>
        <taxon>Bacillota</taxon>
        <taxon>Bacilli</taxon>
        <taxon>Bacillales</taxon>
        <taxon>Paenibacillaceae</taxon>
        <taxon>Brevibacillus</taxon>
    </lineage>
</organism>
<keyword evidence="2" id="KW-1185">Reference proteome</keyword>
<accession>A0A4Y3PJ87</accession>
<dbReference type="AlphaFoldDB" id="A0A4Y3PJ87"/>